<dbReference type="Proteomes" id="UP000229317">
    <property type="component" value="Unassembled WGS sequence"/>
</dbReference>
<dbReference type="AlphaFoldDB" id="A0A2H0KS23"/>
<proteinExistence type="predicted"/>
<name>A0A2H0KS23_9BACT</name>
<evidence type="ECO:0000313" key="1">
    <source>
        <dbReference type="EMBL" id="PIQ74963.1"/>
    </source>
</evidence>
<dbReference type="EMBL" id="PCVO01000056">
    <property type="protein sequence ID" value="PIQ74963.1"/>
    <property type="molecule type" value="Genomic_DNA"/>
</dbReference>
<evidence type="ECO:0000313" key="2">
    <source>
        <dbReference type="Proteomes" id="UP000229317"/>
    </source>
</evidence>
<sequence>MEQDVRNIISSKKCSKCGGEADGWKCSKCGKTSEHFDPIHWKECDRGGKMKVKCKACGESEDNCTCQRS</sequence>
<accession>A0A2H0KS23</accession>
<reference evidence="1 2" key="1">
    <citation type="submission" date="2017-09" db="EMBL/GenBank/DDBJ databases">
        <title>Depth-based differentiation of microbial function through sediment-hosted aquifers and enrichment of novel symbionts in the deep terrestrial subsurface.</title>
        <authorList>
            <person name="Probst A.J."/>
            <person name="Ladd B."/>
            <person name="Jarett J.K."/>
            <person name="Geller-Mcgrath D.E."/>
            <person name="Sieber C.M."/>
            <person name="Emerson J.B."/>
            <person name="Anantharaman K."/>
            <person name="Thomas B.C."/>
            <person name="Malmstrom R."/>
            <person name="Stieglmeier M."/>
            <person name="Klingl A."/>
            <person name="Woyke T."/>
            <person name="Ryan C.M."/>
            <person name="Banfield J.F."/>
        </authorList>
    </citation>
    <scope>NUCLEOTIDE SEQUENCE [LARGE SCALE GENOMIC DNA]</scope>
    <source>
        <strain evidence="1">CG11_big_fil_rev_8_21_14_0_20_40_15</strain>
    </source>
</reference>
<organism evidence="1 2">
    <name type="scientific">Candidatus Portnoybacteria bacterium CG11_big_fil_rev_8_21_14_0_20_40_15</name>
    <dbReference type="NCBI Taxonomy" id="1974817"/>
    <lineage>
        <taxon>Bacteria</taxon>
        <taxon>Candidatus Portnoyibacteriota</taxon>
    </lineage>
</organism>
<protein>
    <submittedName>
        <fullName evidence="1">Uncharacterized protein</fullName>
    </submittedName>
</protein>
<gene>
    <name evidence="1" type="ORF">COV84_03725</name>
</gene>
<comment type="caution">
    <text evidence="1">The sequence shown here is derived from an EMBL/GenBank/DDBJ whole genome shotgun (WGS) entry which is preliminary data.</text>
</comment>